<evidence type="ECO:0000256" key="2">
    <source>
        <dbReference type="ARBA" id="ARBA00006555"/>
    </source>
</evidence>
<dbReference type="RefSeq" id="WP_182532488.1">
    <property type="nucleotide sequence ID" value="NZ_JACGXL010000007.1"/>
</dbReference>
<dbReference type="Proteomes" id="UP000550401">
    <property type="component" value="Unassembled WGS sequence"/>
</dbReference>
<dbReference type="PROSITE" id="PS52015">
    <property type="entry name" value="TONB_CTD"/>
    <property type="match status" value="1"/>
</dbReference>
<keyword evidence="7" id="KW-0653">Protein transport</keyword>
<keyword evidence="3" id="KW-0813">Transport</keyword>
<dbReference type="PANTHER" id="PTHR33446:SF2">
    <property type="entry name" value="PROTEIN TONB"/>
    <property type="match status" value="1"/>
</dbReference>
<dbReference type="GO" id="GO:0055085">
    <property type="term" value="P:transmembrane transport"/>
    <property type="evidence" value="ECO:0007669"/>
    <property type="project" value="InterPro"/>
</dbReference>
<evidence type="ECO:0000256" key="6">
    <source>
        <dbReference type="ARBA" id="ARBA00022692"/>
    </source>
</evidence>
<dbReference type="GO" id="GO:0031992">
    <property type="term" value="F:energy transducer activity"/>
    <property type="evidence" value="ECO:0007669"/>
    <property type="project" value="TreeGrafter"/>
</dbReference>
<dbReference type="GO" id="GO:0015031">
    <property type="term" value="P:protein transport"/>
    <property type="evidence" value="ECO:0007669"/>
    <property type="project" value="UniProtKB-KW"/>
</dbReference>
<proteinExistence type="inferred from homology"/>
<dbReference type="InterPro" id="IPR006260">
    <property type="entry name" value="TonB/TolA_C"/>
</dbReference>
<comment type="caution">
    <text evidence="12">The sequence shown here is derived from an EMBL/GenBank/DDBJ whole genome shotgun (WGS) entry which is preliminary data.</text>
</comment>
<keyword evidence="5" id="KW-0997">Cell inner membrane</keyword>
<accession>A0A839F8P2</accession>
<comment type="similarity">
    <text evidence="2">Belongs to the TonB family.</text>
</comment>
<dbReference type="AlphaFoldDB" id="A0A839F8P2"/>
<evidence type="ECO:0000256" key="7">
    <source>
        <dbReference type="ARBA" id="ARBA00022927"/>
    </source>
</evidence>
<dbReference type="Pfam" id="PF03544">
    <property type="entry name" value="TonB_C"/>
    <property type="match status" value="1"/>
</dbReference>
<keyword evidence="9" id="KW-0472">Membrane</keyword>
<keyword evidence="6" id="KW-0812">Transmembrane</keyword>
<dbReference type="EMBL" id="JACGXL010000007">
    <property type="protein sequence ID" value="MBA8889440.1"/>
    <property type="molecule type" value="Genomic_DNA"/>
</dbReference>
<comment type="subcellular location">
    <subcellularLocation>
        <location evidence="1">Cell inner membrane</location>
        <topology evidence="1">Single-pass membrane protein</topology>
        <orientation evidence="1">Periplasmic side</orientation>
    </subcellularLocation>
</comment>
<dbReference type="InterPro" id="IPR037682">
    <property type="entry name" value="TonB_C"/>
</dbReference>
<dbReference type="NCBIfam" id="TIGR01352">
    <property type="entry name" value="tonB_Cterm"/>
    <property type="match status" value="1"/>
</dbReference>
<keyword evidence="4" id="KW-1003">Cell membrane</keyword>
<gene>
    <name evidence="12" type="ORF">FHW12_003686</name>
</gene>
<evidence type="ECO:0000256" key="5">
    <source>
        <dbReference type="ARBA" id="ARBA00022519"/>
    </source>
</evidence>
<dbReference type="GO" id="GO:0098797">
    <property type="term" value="C:plasma membrane protein complex"/>
    <property type="evidence" value="ECO:0007669"/>
    <property type="project" value="TreeGrafter"/>
</dbReference>
<evidence type="ECO:0000256" key="3">
    <source>
        <dbReference type="ARBA" id="ARBA00022448"/>
    </source>
</evidence>
<name>A0A839F8P2_9GAMM</name>
<evidence type="ECO:0000313" key="13">
    <source>
        <dbReference type="Proteomes" id="UP000550401"/>
    </source>
</evidence>
<evidence type="ECO:0000256" key="9">
    <source>
        <dbReference type="ARBA" id="ARBA00023136"/>
    </source>
</evidence>
<dbReference type="InterPro" id="IPR051045">
    <property type="entry name" value="TonB-dependent_transducer"/>
</dbReference>
<evidence type="ECO:0000256" key="8">
    <source>
        <dbReference type="ARBA" id="ARBA00022989"/>
    </source>
</evidence>
<keyword evidence="13" id="KW-1185">Reference proteome</keyword>
<feature type="region of interest" description="Disordered" evidence="10">
    <location>
        <begin position="106"/>
        <end position="133"/>
    </location>
</feature>
<feature type="domain" description="TonB C-terminal" evidence="11">
    <location>
        <begin position="13"/>
        <end position="109"/>
    </location>
</feature>
<evidence type="ECO:0000256" key="10">
    <source>
        <dbReference type="SAM" id="MobiDB-lite"/>
    </source>
</evidence>
<reference evidence="12 13" key="1">
    <citation type="submission" date="2020-07" db="EMBL/GenBank/DDBJ databases">
        <title>Genomic Encyclopedia of Type Strains, Phase IV (KMG-V): Genome sequencing to study the core and pangenomes of soil and plant-associated prokaryotes.</title>
        <authorList>
            <person name="Whitman W."/>
        </authorList>
    </citation>
    <scope>NUCLEOTIDE SEQUENCE [LARGE SCALE GENOMIC DNA]</scope>
    <source>
        <strain evidence="12 13">RH2WT43</strain>
    </source>
</reference>
<evidence type="ECO:0000256" key="1">
    <source>
        <dbReference type="ARBA" id="ARBA00004383"/>
    </source>
</evidence>
<evidence type="ECO:0000313" key="12">
    <source>
        <dbReference type="EMBL" id="MBA8889440.1"/>
    </source>
</evidence>
<protein>
    <submittedName>
        <fullName evidence="12">TonB family protein</fullName>
    </submittedName>
</protein>
<dbReference type="Gene3D" id="3.30.1150.10">
    <property type="match status" value="1"/>
</dbReference>
<sequence>MLIMLFASASARAECSHASYEALRPPKYPAAAAAAHMEGRVLVSIIVHADGRATDASVRESSGHDELDFAAMDAVSSWRYTPRTCDGKTMAEEVWVPIEFDLGRSPTVDAPRDAGGSPSTTRGARGYSLERDETPLPGVTARATLQSLRQDAGVERAFTRMFDLETTKTVYLLRRTREMYEVFESTEGNWSVANGGSLFVLRLRDSETHTLLYRVACEGSSVWCEYVERREVDFLARNPPPPMPPAPDEDAH</sequence>
<dbReference type="PANTHER" id="PTHR33446">
    <property type="entry name" value="PROTEIN TONB-RELATED"/>
    <property type="match status" value="1"/>
</dbReference>
<evidence type="ECO:0000256" key="4">
    <source>
        <dbReference type="ARBA" id="ARBA00022475"/>
    </source>
</evidence>
<organism evidence="12 13">
    <name type="scientific">Dokdonella fugitiva</name>
    <dbReference type="NCBI Taxonomy" id="328517"/>
    <lineage>
        <taxon>Bacteria</taxon>
        <taxon>Pseudomonadati</taxon>
        <taxon>Pseudomonadota</taxon>
        <taxon>Gammaproteobacteria</taxon>
        <taxon>Lysobacterales</taxon>
        <taxon>Rhodanobacteraceae</taxon>
        <taxon>Dokdonella</taxon>
    </lineage>
</organism>
<dbReference type="SUPFAM" id="SSF74653">
    <property type="entry name" value="TolA/TonB C-terminal domain"/>
    <property type="match status" value="1"/>
</dbReference>
<keyword evidence="8" id="KW-1133">Transmembrane helix</keyword>
<evidence type="ECO:0000259" key="11">
    <source>
        <dbReference type="PROSITE" id="PS52015"/>
    </source>
</evidence>